<evidence type="ECO:0000259" key="4">
    <source>
        <dbReference type="SMART" id="SM00418"/>
    </source>
</evidence>
<dbReference type="PANTHER" id="PTHR33154:SF33">
    <property type="entry name" value="TRANSCRIPTIONAL REPRESSOR SDPR"/>
    <property type="match status" value="1"/>
</dbReference>
<dbReference type="SMART" id="SM00418">
    <property type="entry name" value="HTH_ARSR"/>
    <property type="match status" value="1"/>
</dbReference>
<dbReference type="GO" id="GO:0003677">
    <property type="term" value="F:DNA binding"/>
    <property type="evidence" value="ECO:0007669"/>
    <property type="project" value="UniProtKB-KW"/>
</dbReference>
<gene>
    <name evidence="5" type="ORF">NZH93_04695</name>
</gene>
<evidence type="ECO:0000313" key="5">
    <source>
        <dbReference type="EMBL" id="MCS7476142.1"/>
    </source>
</evidence>
<dbReference type="Proteomes" id="UP001141259">
    <property type="component" value="Unassembled WGS sequence"/>
</dbReference>
<dbReference type="InterPro" id="IPR036390">
    <property type="entry name" value="WH_DNA-bd_sf"/>
</dbReference>
<comment type="caution">
    <text evidence="5">The sequence shown here is derived from an EMBL/GenBank/DDBJ whole genome shotgun (WGS) entry which is preliminary data.</text>
</comment>
<keyword evidence="3" id="KW-0804">Transcription</keyword>
<dbReference type="InterPro" id="IPR001845">
    <property type="entry name" value="HTH_ArsR_DNA-bd_dom"/>
</dbReference>
<dbReference type="RefSeq" id="WP_259621655.1">
    <property type="nucleotide sequence ID" value="NZ_JANYMP010000002.1"/>
</dbReference>
<evidence type="ECO:0000256" key="3">
    <source>
        <dbReference type="ARBA" id="ARBA00023163"/>
    </source>
</evidence>
<dbReference type="SUPFAM" id="SSF46785">
    <property type="entry name" value="Winged helix' DNA-binding domain"/>
    <property type="match status" value="1"/>
</dbReference>
<reference evidence="5" key="1">
    <citation type="submission" date="2022-08" db="EMBL/GenBank/DDBJ databases">
        <authorList>
            <person name="Tistechok S."/>
            <person name="Samborskyy M."/>
            <person name="Roman I."/>
        </authorList>
    </citation>
    <scope>NUCLEOTIDE SEQUENCE</scope>
    <source>
        <strain evidence="5">DSM 103496</strain>
    </source>
</reference>
<organism evidence="5 6">
    <name type="scientific">Umezawaea endophytica</name>
    <dbReference type="NCBI Taxonomy" id="1654476"/>
    <lineage>
        <taxon>Bacteria</taxon>
        <taxon>Bacillati</taxon>
        <taxon>Actinomycetota</taxon>
        <taxon>Actinomycetes</taxon>
        <taxon>Pseudonocardiales</taxon>
        <taxon>Pseudonocardiaceae</taxon>
        <taxon>Umezawaea</taxon>
    </lineage>
</organism>
<accession>A0A9X2VGQ8</accession>
<dbReference type="GO" id="GO:0003700">
    <property type="term" value="F:DNA-binding transcription factor activity"/>
    <property type="evidence" value="ECO:0007669"/>
    <property type="project" value="InterPro"/>
</dbReference>
<dbReference type="PANTHER" id="PTHR33154">
    <property type="entry name" value="TRANSCRIPTIONAL REGULATOR, ARSR FAMILY"/>
    <property type="match status" value="1"/>
</dbReference>
<dbReference type="CDD" id="cd00090">
    <property type="entry name" value="HTH_ARSR"/>
    <property type="match status" value="1"/>
</dbReference>
<dbReference type="AlphaFoldDB" id="A0A9X2VGQ8"/>
<evidence type="ECO:0000256" key="2">
    <source>
        <dbReference type="ARBA" id="ARBA00023125"/>
    </source>
</evidence>
<proteinExistence type="predicted"/>
<dbReference type="Gene3D" id="1.10.10.10">
    <property type="entry name" value="Winged helix-like DNA-binding domain superfamily/Winged helix DNA-binding domain"/>
    <property type="match status" value="1"/>
</dbReference>
<evidence type="ECO:0000313" key="6">
    <source>
        <dbReference type="Proteomes" id="UP001141259"/>
    </source>
</evidence>
<dbReference type="EMBL" id="JANYMP010000002">
    <property type="protein sequence ID" value="MCS7476142.1"/>
    <property type="molecule type" value="Genomic_DNA"/>
</dbReference>
<keyword evidence="2" id="KW-0238">DNA-binding</keyword>
<keyword evidence="1" id="KW-0805">Transcription regulation</keyword>
<dbReference type="InterPro" id="IPR036388">
    <property type="entry name" value="WH-like_DNA-bd_sf"/>
</dbReference>
<keyword evidence="6" id="KW-1185">Reference proteome</keyword>
<evidence type="ECO:0000256" key="1">
    <source>
        <dbReference type="ARBA" id="ARBA00023015"/>
    </source>
</evidence>
<dbReference type="InterPro" id="IPR011991">
    <property type="entry name" value="ArsR-like_HTH"/>
</dbReference>
<name>A0A9X2VGQ8_9PSEU</name>
<dbReference type="Pfam" id="PF12840">
    <property type="entry name" value="HTH_20"/>
    <property type="match status" value="1"/>
</dbReference>
<sequence length="195" mass="21882">MSFERRQLTDARDLRALSHPLRVRITELLAREGALTATEAAAELGTTPSNCSFHLRLLARHGFVEEAEGGVGRQRPWRLVEQDTRIVSRELDEEGLTALRALDELRQVRRGHQQAEWWRTREDYPAEWQGAASDFHAVLHLTAAEVVELRDALHAVAERYLDRGVVSNRRPGTAPVDISASMIPLRLPLPGGENG</sequence>
<protein>
    <submittedName>
        <fullName evidence="5">Helix-turn-helix domain-containing protein</fullName>
    </submittedName>
</protein>
<dbReference type="InterPro" id="IPR051081">
    <property type="entry name" value="HTH_MetalResp_TranReg"/>
</dbReference>
<feature type="domain" description="HTH arsR-type" evidence="4">
    <location>
        <begin position="12"/>
        <end position="93"/>
    </location>
</feature>